<dbReference type="Proteomes" id="UP001141552">
    <property type="component" value="Unassembled WGS sequence"/>
</dbReference>
<accession>A0A9Q0FT00</accession>
<organism evidence="2 3">
    <name type="scientific">Turnera subulata</name>
    <dbReference type="NCBI Taxonomy" id="218843"/>
    <lineage>
        <taxon>Eukaryota</taxon>
        <taxon>Viridiplantae</taxon>
        <taxon>Streptophyta</taxon>
        <taxon>Embryophyta</taxon>
        <taxon>Tracheophyta</taxon>
        <taxon>Spermatophyta</taxon>
        <taxon>Magnoliopsida</taxon>
        <taxon>eudicotyledons</taxon>
        <taxon>Gunneridae</taxon>
        <taxon>Pentapetalae</taxon>
        <taxon>rosids</taxon>
        <taxon>fabids</taxon>
        <taxon>Malpighiales</taxon>
        <taxon>Passifloraceae</taxon>
        <taxon>Turnera</taxon>
    </lineage>
</organism>
<name>A0A9Q0FT00_9ROSI</name>
<sequence>MERTRNYVFLRRMLSTVIHHPLGNDAKEDKTFGNHSKDFPSQSKGGTGNYCNIGSGAVPSSAIPWHRSSDLRISTSLMSFQRRWMSDIQSYSSSSMTLSPNTNEIWRTSRRCSRPSVAVKRPFRPVGLLRPKPRIFQVNPRVEVGEPYFREETGQIY</sequence>
<dbReference type="EMBL" id="JAKUCV010004236">
    <property type="protein sequence ID" value="KAJ4836075.1"/>
    <property type="molecule type" value="Genomic_DNA"/>
</dbReference>
<dbReference type="AlphaFoldDB" id="A0A9Q0FT00"/>
<feature type="compositionally biased region" description="Basic and acidic residues" evidence="1">
    <location>
        <begin position="25"/>
        <end position="38"/>
    </location>
</feature>
<evidence type="ECO:0000256" key="1">
    <source>
        <dbReference type="SAM" id="MobiDB-lite"/>
    </source>
</evidence>
<evidence type="ECO:0000313" key="3">
    <source>
        <dbReference type="Proteomes" id="UP001141552"/>
    </source>
</evidence>
<comment type="caution">
    <text evidence="2">The sequence shown here is derived from an EMBL/GenBank/DDBJ whole genome shotgun (WGS) entry which is preliminary data.</text>
</comment>
<protein>
    <submittedName>
        <fullName evidence="2">Uncharacterized protein</fullName>
    </submittedName>
</protein>
<proteinExistence type="predicted"/>
<gene>
    <name evidence="2" type="ORF">Tsubulata_038943</name>
</gene>
<reference evidence="2" key="2">
    <citation type="journal article" date="2023" name="Plants (Basel)">
        <title>Annotation of the Turnera subulata (Passifloraceae) Draft Genome Reveals the S-Locus Evolved after the Divergence of Turneroideae from Passifloroideae in a Stepwise Manner.</title>
        <authorList>
            <person name="Henning P.M."/>
            <person name="Roalson E.H."/>
            <person name="Mir W."/>
            <person name="McCubbin A.G."/>
            <person name="Shore J.S."/>
        </authorList>
    </citation>
    <scope>NUCLEOTIDE SEQUENCE</scope>
    <source>
        <strain evidence="2">F60SS</strain>
    </source>
</reference>
<evidence type="ECO:0000313" key="2">
    <source>
        <dbReference type="EMBL" id="KAJ4836075.1"/>
    </source>
</evidence>
<reference evidence="2" key="1">
    <citation type="submission" date="2022-02" db="EMBL/GenBank/DDBJ databases">
        <authorList>
            <person name="Henning P.M."/>
            <person name="McCubbin A.G."/>
            <person name="Shore J.S."/>
        </authorList>
    </citation>
    <scope>NUCLEOTIDE SEQUENCE</scope>
    <source>
        <strain evidence="2">F60SS</strain>
        <tissue evidence="2">Leaves</tissue>
    </source>
</reference>
<feature type="region of interest" description="Disordered" evidence="1">
    <location>
        <begin position="24"/>
        <end position="47"/>
    </location>
</feature>
<keyword evidence="3" id="KW-1185">Reference proteome</keyword>